<protein>
    <submittedName>
        <fullName evidence="4">NUDIX domain-containing protein</fullName>
    </submittedName>
</protein>
<comment type="similarity">
    <text evidence="2">Belongs to the Nudix hydrolase family.</text>
</comment>
<comment type="caution">
    <text evidence="4">The sequence shown here is derived from an EMBL/GenBank/DDBJ whole genome shotgun (WGS) entry which is preliminary data.</text>
</comment>
<organism evidence="4 5">
    <name type="scientific">candidate division WS5 bacterium</name>
    <dbReference type="NCBI Taxonomy" id="2093353"/>
    <lineage>
        <taxon>Bacteria</taxon>
        <taxon>candidate division WS5</taxon>
    </lineage>
</organism>
<dbReference type="Gene3D" id="3.90.79.10">
    <property type="entry name" value="Nucleoside Triphosphate Pyrophosphohydrolase"/>
    <property type="match status" value="1"/>
</dbReference>
<dbReference type="InterPro" id="IPR015797">
    <property type="entry name" value="NUDIX_hydrolase-like_dom_sf"/>
</dbReference>
<dbReference type="PROSITE" id="PS00893">
    <property type="entry name" value="NUDIX_BOX"/>
    <property type="match status" value="1"/>
</dbReference>
<reference evidence="4 5" key="1">
    <citation type="journal article" date="2017" name="ISME J.">
        <title>Energy and carbon metabolisms in a deep terrestrial subsurface fluid microbial community.</title>
        <authorList>
            <person name="Momper L."/>
            <person name="Jungbluth S.P."/>
            <person name="Lee M.D."/>
            <person name="Amend J.P."/>
        </authorList>
    </citation>
    <scope>NUCLEOTIDE SEQUENCE [LARGE SCALE GENOMIC DNA]</scope>
    <source>
        <strain evidence="4">SURF_29</strain>
    </source>
</reference>
<dbReference type="InterPro" id="IPR020084">
    <property type="entry name" value="NUDIX_hydrolase_CS"/>
</dbReference>
<dbReference type="GO" id="GO:0006754">
    <property type="term" value="P:ATP biosynthetic process"/>
    <property type="evidence" value="ECO:0007669"/>
    <property type="project" value="TreeGrafter"/>
</dbReference>
<dbReference type="PROSITE" id="PS51462">
    <property type="entry name" value="NUDIX"/>
    <property type="match status" value="1"/>
</dbReference>
<dbReference type="CDD" id="cd03673">
    <property type="entry name" value="NUDIX_Ap6A_hydrolase"/>
    <property type="match status" value="1"/>
</dbReference>
<sequence>MNEVINKAGAVLLREKSGKIEILLEYRDREYKDWTFPKGDIEKDETPEETAVRELREETGYRIEIIEKLPDICYEFRLNGGKNEVCLKMFLAKAIDGRLTLEFPSDRLRWMTLNEAEKTLTHQNLKDYLEKVKPNLAVKKIA</sequence>
<evidence type="ECO:0000256" key="1">
    <source>
        <dbReference type="ARBA" id="ARBA00022801"/>
    </source>
</evidence>
<dbReference type="InterPro" id="IPR020476">
    <property type="entry name" value="Nudix_hydrolase"/>
</dbReference>
<dbReference type="SUPFAM" id="SSF55811">
    <property type="entry name" value="Nudix"/>
    <property type="match status" value="1"/>
</dbReference>
<dbReference type="PRINTS" id="PR00502">
    <property type="entry name" value="NUDIXFAMILY"/>
</dbReference>
<dbReference type="Proteomes" id="UP000285655">
    <property type="component" value="Unassembled WGS sequence"/>
</dbReference>
<dbReference type="GO" id="GO:0006167">
    <property type="term" value="P:AMP biosynthetic process"/>
    <property type="evidence" value="ECO:0007669"/>
    <property type="project" value="TreeGrafter"/>
</dbReference>
<dbReference type="InterPro" id="IPR000086">
    <property type="entry name" value="NUDIX_hydrolase_dom"/>
</dbReference>
<dbReference type="AlphaFoldDB" id="A0A419DFS0"/>
<evidence type="ECO:0000256" key="2">
    <source>
        <dbReference type="RuleBase" id="RU003476"/>
    </source>
</evidence>
<dbReference type="PANTHER" id="PTHR21340">
    <property type="entry name" value="DIADENOSINE 5,5-P1,P4-TETRAPHOSPHATE PYROPHOSPHOHYDROLASE MUTT"/>
    <property type="match status" value="1"/>
</dbReference>
<name>A0A419DFS0_9BACT</name>
<dbReference type="Pfam" id="PF00293">
    <property type="entry name" value="NUDIX"/>
    <property type="match status" value="1"/>
</dbReference>
<dbReference type="EMBL" id="QZJW01000007">
    <property type="protein sequence ID" value="RJO61932.1"/>
    <property type="molecule type" value="Genomic_DNA"/>
</dbReference>
<evidence type="ECO:0000313" key="5">
    <source>
        <dbReference type="Proteomes" id="UP000285655"/>
    </source>
</evidence>
<proteinExistence type="inferred from homology"/>
<dbReference type="PANTHER" id="PTHR21340:SF0">
    <property type="entry name" value="BIS(5'-NUCLEOSYL)-TETRAPHOSPHATASE [ASYMMETRICAL]"/>
    <property type="match status" value="1"/>
</dbReference>
<feature type="domain" description="Nudix hydrolase" evidence="3">
    <location>
        <begin position="3"/>
        <end position="134"/>
    </location>
</feature>
<gene>
    <name evidence="4" type="ORF">C4544_01480</name>
</gene>
<keyword evidence="1 2" id="KW-0378">Hydrolase</keyword>
<dbReference type="InterPro" id="IPR051325">
    <property type="entry name" value="Nudix_hydrolase_domain"/>
</dbReference>
<accession>A0A419DFS0</accession>
<dbReference type="GO" id="GO:0004081">
    <property type="term" value="F:bis(5'-nucleosyl)-tetraphosphatase (asymmetrical) activity"/>
    <property type="evidence" value="ECO:0007669"/>
    <property type="project" value="TreeGrafter"/>
</dbReference>
<evidence type="ECO:0000313" key="4">
    <source>
        <dbReference type="EMBL" id="RJO61932.1"/>
    </source>
</evidence>
<evidence type="ECO:0000259" key="3">
    <source>
        <dbReference type="PROSITE" id="PS51462"/>
    </source>
</evidence>